<dbReference type="InterPro" id="IPR035996">
    <property type="entry name" value="4pyrrol_Methylase_sf"/>
</dbReference>
<evidence type="ECO:0000256" key="3">
    <source>
        <dbReference type="ARBA" id="ARBA00022573"/>
    </source>
</evidence>
<keyword evidence="3" id="KW-0169">Cobalamin biosynthesis</keyword>
<dbReference type="InterPro" id="IPR000878">
    <property type="entry name" value="4pyrrol_Mease"/>
</dbReference>
<dbReference type="NCBIfam" id="TIGR01467">
    <property type="entry name" value="cobI_cbiL"/>
    <property type="match status" value="1"/>
</dbReference>
<feature type="domain" description="Tetrapyrrole methylase" evidence="8">
    <location>
        <begin position="4"/>
        <end position="210"/>
    </location>
</feature>
<keyword evidence="6" id="KW-0949">S-adenosyl-L-methionine</keyword>
<dbReference type="UniPathway" id="UPA00148"/>
<dbReference type="PANTHER" id="PTHR43467:SF2">
    <property type="entry name" value="COBALT-PRECORRIN-2 C(20)-METHYLTRANSFERASE"/>
    <property type="match status" value="1"/>
</dbReference>
<organism evidence="9 10">
    <name type="scientific">Frisingicoccus caecimuris</name>
    <dbReference type="NCBI Taxonomy" id="1796636"/>
    <lineage>
        <taxon>Bacteria</taxon>
        <taxon>Bacillati</taxon>
        <taxon>Bacillota</taxon>
        <taxon>Clostridia</taxon>
        <taxon>Lachnospirales</taxon>
        <taxon>Lachnospiraceae</taxon>
        <taxon>Frisingicoccus</taxon>
    </lineage>
</organism>
<evidence type="ECO:0000259" key="8">
    <source>
        <dbReference type="Pfam" id="PF00590"/>
    </source>
</evidence>
<evidence type="ECO:0000256" key="1">
    <source>
        <dbReference type="ARBA" id="ARBA00004953"/>
    </source>
</evidence>
<comment type="caution">
    <text evidence="9">The sequence shown here is derived from an EMBL/GenBank/DDBJ whole genome shotgun (WGS) entry which is preliminary data.</text>
</comment>
<name>A0A4R2LLR0_9FIRM</name>
<sequence>MTGKLYGVGIGPGDPKLMTLKAKEVLESADIIAVPVKAPGEESRALSIVQPAVNLTGKEIMPVVFTMEHSVSRRKACREQAAGQLMEKLDLGKNVAMIVLGDISVYSTYHLAFKFIREKGYRTENIPGISAFSGGAALAQISLVEGSQNMMVLSSLKGTEVLETALKVCDNIVVMKAGSSMAQINKILKEQGLEDRTVVLSNIGMADEYIGPPEEDREYGYFTTLIIKKGGL</sequence>
<comment type="pathway">
    <text evidence="1">Cofactor biosynthesis; adenosylcobalamin biosynthesis.</text>
</comment>
<proteinExistence type="inferred from homology"/>
<dbReference type="Proteomes" id="UP000295711">
    <property type="component" value="Unassembled WGS sequence"/>
</dbReference>
<dbReference type="GO" id="GO:0009236">
    <property type="term" value="P:cobalamin biosynthetic process"/>
    <property type="evidence" value="ECO:0007669"/>
    <property type="project" value="UniProtKB-UniRule"/>
</dbReference>
<dbReference type="GO" id="GO:0032259">
    <property type="term" value="P:methylation"/>
    <property type="evidence" value="ECO:0007669"/>
    <property type="project" value="UniProtKB-KW"/>
</dbReference>
<protein>
    <submittedName>
        <fullName evidence="9">Precorrin-2/cobalt-factor-2 C20-methyltransferase</fullName>
    </submittedName>
</protein>
<dbReference type="InterPro" id="IPR014776">
    <property type="entry name" value="4pyrrole_Mease_sub2"/>
</dbReference>
<dbReference type="CDD" id="cd11645">
    <property type="entry name" value="Precorrin_2_C20_MT"/>
    <property type="match status" value="1"/>
</dbReference>
<dbReference type="InterPro" id="IPR012382">
    <property type="entry name" value="CobI/CbiL"/>
</dbReference>
<evidence type="ECO:0000256" key="6">
    <source>
        <dbReference type="ARBA" id="ARBA00022691"/>
    </source>
</evidence>
<comment type="similarity">
    <text evidence="2 7">Belongs to the precorrin methyltransferase family.</text>
</comment>
<dbReference type="InterPro" id="IPR006364">
    <property type="entry name" value="CobI/CbiL/CobIJ_dom"/>
</dbReference>
<dbReference type="Gene3D" id="3.40.1010.10">
    <property type="entry name" value="Cobalt-precorrin-4 Transmethylase, Domain 1"/>
    <property type="match status" value="1"/>
</dbReference>
<dbReference type="OrthoDB" id="9804789at2"/>
<dbReference type="PANTHER" id="PTHR43467">
    <property type="entry name" value="COBALT-PRECORRIN-2 C(20)-METHYLTRANSFERASE"/>
    <property type="match status" value="1"/>
</dbReference>
<keyword evidence="4 9" id="KW-0489">Methyltransferase</keyword>
<accession>A0A4R2LLR0</accession>
<dbReference type="AlphaFoldDB" id="A0A4R2LLR0"/>
<dbReference type="EMBL" id="SLXA01000001">
    <property type="protein sequence ID" value="TCO86647.1"/>
    <property type="molecule type" value="Genomic_DNA"/>
</dbReference>
<dbReference type="InterPro" id="IPR014777">
    <property type="entry name" value="4pyrrole_Mease_sub1"/>
</dbReference>
<dbReference type="SUPFAM" id="SSF53790">
    <property type="entry name" value="Tetrapyrrole methylase"/>
    <property type="match status" value="1"/>
</dbReference>
<dbReference type="Gene3D" id="3.30.950.10">
    <property type="entry name" value="Methyltransferase, Cobalt-precorrin-4 Transmethylase, Domain 2"/>
    <property type="match status" value="1"/>
</dbReference>
<dbReference type="GO" id="GO:0030788">
    <property type="term" value="F:precorrin-2 C20-methyltransferase activity"/>
    <property type="evidence" value="ECO:0007669"/>
    <property type="project" value="InterPro"/>
</dbReference>
<dbReference type="RefSeq" id="WP_132088168.1">
    <property type="nucleotide sequence ID" value="NZ_JANKAQ010000002.1"/>
</dbReference>
<dbReference type="PIRSF" id="PIRSF036427">
    <property type="entry name" value="Precrrn-2_mtase"/>
    <property type="match status" value="1"/>
</dbReference>
<gene>
    <name evidence="9" type="ORF">EV212_101440</name>
</gene>
<evidence type="ECO:0000256" key="2">
    <source>
        <dbReference type="ARBA" id="ARBA00005879"/>
    </source>
</evidence>
<reference evidence="9 10" key="1">
    <citation type="submission" date="2019-03" db="EMBL/GenBank/DDBJ databases">
        <title>Genomic Encyclopedia of Type Strains, Phase IV (KMG-IV): sequencing the most valuable type-strain genomes for metagenomic binning, comparative biology and taxonomic classification.</title>
        <authorList>
            <person name="Goeker M."/>
        </authorList>
    </citation>
    <scope>NUCLEOTIDE SEQUENCE [LARGE SCALE GENOMIC DNA]</scope>
    <source>
        <strain evidence="9 10">DSM 28559</strain>
    </source>
</reference>
<evidence type="ECO:0000313" key="9">
    <source>
        <dbReference type="EMBL" id="TCO86647.1"/>
    </source>
</evidence>
<evidence type="ECO:0000313" key="10">
    <source>
        <dbReference type="Proteomes" id="UP000295711"/>
    </source>
</evidence>
<dbReference type="Pfam" id="PF00590">
    <property type="entry name" value="TP_methylase"/>
    <property type="match status" value="1"/>
</dbReference>
<evidence type="ECO:0000256" key="4">
    <source>
        <dbReference type="ARBA" id="ARBA00022603"/>
    </source>
</evidence>
<keyword evidence="5 9" id="KW-0808">Transferase</keyword>
<keyword evidence="10" id="KW-1185">Reference proteome</keyword>
<evidence type="ECO:0000256" key="7">
    <source>
        <dbReference type="PIRNR" id="PIRNR036427"/>
    </source>
</evidence>
<evidence type="ECO:0000256" key="5">
    <source>
        <dbReference type="ARBA" id="ARBA00022679"/>
    </source>
</evidence>